<keyword evidence="5" id="KW-1185">Reference proteome</keyword>
<dbReference type="AlphaFoldDB" id="W6RVP3"/>
<dbReference type="InterPro" id="IPR027065">
    <property type="entry name" value="Lon_Prtase"/>
</dbReference>
<comment type="catalytic activity">
    <reaction evidence="2">
        <text>Hydrolysis of proteins in presence of ATP.</text>
        <dbReference type="EC" id="3.4.21.53"/>
    </reaction>
</comment>
<gene>
    <name evidence="4" type="ORF">CM240_1613</name>
</gene>
<dbReference type="Gene3D" id="3.30.230.10">
    <property type="match status" value="1"/>
</dbReference>
<dbReference type="GO" id="GO:0004252">
    <property type="term" value="F:serine-type endopeptidase activity"/>
    <property type="evidence" value="ECO:0007669"/>
    <property type="project" value="UniProtKB-UniRule"/>
</dbReference>
<sequence length="742" mass="85743">MKKLSYDDISLKVSISKDEDKSYYDSMKNEINKALSVNKKGFNLFFIDNYSNYCREKLIEIVEEYYSEKEAPKDICYVVLKGSKNPYGMKVKNGYGIKIKNKIEDIKEELKSIITNFLSDEDIEEKNVIVEKYKDDRDLLIDKLLNISKESGFELDFNDKGFAFTPVLDGKLLSEEEFNKLDEENRENILDNLEELKAVTESIVKDIGDIDDKENKELEDIFIKEISDFEIICKDEIEEEFIDESEGKKYLLNILSIIIGEIIEKKAFKDEESGVLSDILKRIHINVIVDNSEKEHPPVYFEDDPNISNLFGRFESESVNGSYITDISMLRPGAILKANEGCLILRADDLISYPQAYQYLKNFLYSGKVGYKITSSIDYMTLNGFMPEEIEVNTKIILIGDYDTFETLYNIDSDFKNIFRIKIFNNKILEKRNFIIILEKFKEICKKNSITIEDESIYLLILKSFMRRNESKEKIVFDYEFLENIAFLACEDNNLSYKSVYDYLFREDEIEKQYFESYKNKDVFISVKGEKIGEINALSVIDGGDFSFGKPIKVTCVCSKGKGNILDSHKESYLSGKIHSKSILILKGAILRYLDGYYNLPIDFHISFEQLYSNLEGDSASVAEFLSMISAITKIPLKQNIAITGSMNQMGEIQPIGGVNEKIEGFFKACNLVDTYEDKGVLIPRANVRNLVLNNDVEEAIREGTFSLYIMENIDDAIEIMFSNYERDQVINIMRKEMMKYM</sequence>
<organism evidence="4 5">
    <name type="scientific">Clostridium bornimense</name>
    <dbReference type="NCBI Taxonomy" id="1216932"/>
    <lineage>
        <taxon>Bacteria</taxon>
        <taxon>Bacillati</taxon>
        <taxon>Bacillota</taxon>
        <taxon>Clostridia</taxon>
        <taxon>Eubacteriales</taxon>
        <taxon>Clostridiaceae</taxon>
        <taxon>Clostridium</taxon>
    </lineage>
</organism>
<protein>
    <recommendedName>
        <fullName evidence="2">endopeptidase La</fullName>
        <ecNumber evidence="2">3.4.21.53</ecNumber>
    </recommendedName>
</protein>
<dbReference type="GO" id="GO:0030163">
    <property type="term" value="P:protein catabolic process"/>
    <property type="evidence" value="ECO:0007669"/>
    <property type="project" value="InterPro"/>
</dbReference>
<feature type="active site" evidence="2">
    <location>
        <position position="662"/>
    </location>
</feature>
<dbReference type="PANTHER" id="PTHR10046">
    <property type="entry name" value="ATP DEPENDENT LON PROTEASE FAMILY MEMBER"/>
    <property type="match status" value="1"/>
</dbReference>
<dbReference type="PRINTS" id="PR00830">
    <property type="entry name" value="ENDOLAPTASE"/>
</dbReference>
<accession>W6RVP3</accession>
<dbReference type="EC" id="3.4.21.53" evidence="2"/>
<keyword evidence="2" id="KW-0720">Serine protease</keyword>
<dbReference type="eggNOG" id="COG1067">
    <property type="taxonomic scope" value="Bacteria"/>
</dbReference>
<evidence type="ECO:0000256" key="2">
    <source>
        <dbReference type="PROSITE-ProRule" id="PRU01122"/>
    </source>
</evidence>
<proteinExistence type="inferred from homology"/>
<dbReference type="InterPro" id="IPR014721">
    <property type="entry name" value="Ribsml_uS5_D2-typ_fold_subgr"/>
</dbReference>
<dbReference type="Pfam" id="PF13654">
    <property type="entry name" value="AAA_32"/>
    <property type="match status" value="1"/>
</dbReference>
<dbReference type="PROSITE" id="PS51786">
    <property type="entry name" value="LON_PROTEOLYTIC"/>
    <property type="match status" value="1"/>
</dbReference>
<evidence type="ECO:0000259" key="3">
    <source>
        <dbReference type="PROSITE" id="PS51786"/>
    </source>
</evidence>
<dbReference type="InterPro" id="IPR041699">
    <property type="entry name" value="AAA_32"/>
</dbReference>
<dbReference type="InterPro" id="IPR027417">
    <property type="entry name" value="P-loop_NTPase"/>
</dbReference>
<dbReference type="GO" id="GO:0005524">
    <property type="term" value="F:ATP binding"/>
    <property type="evidence" value="ECO:0007669"/>
    <property type="project" value="InterPro"/>
</dbReference>
<dbReference type="HOGENOM" id="CLU_014785_1_1_9"/>
<dbReference type="GO" id="GO:0006508">
    <property type="term" value="P:proteolysis"/>
    <property type="evidence" value="ECO:0007669"/>
    <property type="project" value="UniProtKB-KW"/>
</dbReference>
<evidence type="ECO:0000256" key="1">
    <source>
        <dbReference type="ARBA" id="ARBA00022670"/>
    </source>
</evidence>
<feature type="domain" description="Lon proteolytic" evidence="3">
    <location>
        <begin position="529"/>
        <end position="724"/>
    </location>
</feature>
<feature type="active site" evidence="2">
    <location>
        <position position="619"/>
    </location>
</feature>
<evidence type="ECO:0000313" key="4">
    <source>
        <dbReference type="EMBL" id="CDM68771.1"/>
    </source>
</evidence>
<dbReference type="EMBL" id="HG917868">
    <property type="protein sequence ID" value="CDM68771.1"/>
    <property type="molecule type" value="Genomic_DNA"/>
</dbReference>
<evidence type="ECO:0000313" key="5">
    <source>
        <dbReference type="Proteomes" id="UP000019426"/>
    </source>
</evidence>
<dbReference type="PATRIC" id="fig|1216932.3.peg.1606"/>
<dbReference type="STRING" id="1216932.CM240_1613"/>
<dbReference type="Pfam" id="PF05362">
    <property type="entry name" value="Lon_C"/>
    <property type="match status" value="1"/>
</dbReference>
<dbReference type="Proteomes" id="UP000019426">
    <property type="component" value="Chromosome M2/40_rep1"/>
</dbReference>
<dbReference type="InterPro" id="IPR008269">
    <property type="entry name" value="Lon_proteolytic"/>
</dbReference>
<dbReference type="InterPro" id="IPR020568">
    <property type="entry name" value="Ribosomal_Su5_D2-typ_SF"/>
</dbReference>
<dbReference type="GO" id="GO:0004176">
    <property type="term" value="F:ATP-dependent peptidase activity"/>
    <property type="evidence" value="ECO:0007669"/>
    <property type="project" value="UniProtKB-UniRule"/>
</dbReference>
<comment type="similarity">
    <text evidence="2">Belongs to the peptidase S16 family.</text>
</comment>
<dbReference type="RefSeq" id="WP_044038130.1">
    <property type="nucleotide sequence ID" value="NZ_HG917868.1"/>
</dbReference>
<reference evidence="4 5" key="1">
    <citation type="submission" date="2013-11" db="EMBL/GenBank/DDBJ databases">
        <title>Complete genome sequence of Clostridum sp. M2/40.</title>
        <authorList>
            <person name="Wibberg D."/>
            <person name="Puehler A."/>
            <person name="Schlueter A."/>
        </authorList>
    </citation>
    <scope>NUCLEOTIDE SEQUENCE [LARGE SCALE GENOMIC DNA]</scope>
    <source>
        <strain evidence="5">M2/40</strain>
    </source>
</reference>
<keyword evidence="1 2" id="KW-0645">Protease</keyword>
<dbReference type="SUPFAM" id="SSF54211">
    <property type="entry name" value="Ribosomal protein S5 domain 2-like"/>
    <property type="match status" value="1"/>
</dbReference>
<dbReference type="OrthoDB" id="9758568at2"/>
<dbReference type="Gene3D" id="3.40.50.300">
    <property type="entry name" value="P-loop containing nucleotide triphosphate hydrolases"/>
    <property type="match status" value="2"/>
</dbReference>
<dbReference type="KEGG" id="clt:CM240_1613"/>
<name>W6RVP3_9CLOT</name>
<keyword evidence="2" id="KW-0378">Hydrolase</keyword>